<protein>
    <recommendedName>
        <fullName evidence="4">SAP30-binding protein</fullName>
    </recommendedName>
</protein>
<evidence type="ECO:0008006" key="4">
    <source>
        <dbReference type="Google" id="ProtNLM"/>
    </source>
</evidence>
<dbReference type="AlphaFoldDB" id="A0ABD3BHW7"/>
<sequence>MPSEKKSSEGIALLSMYGYEDDEMEDVDEEGQNRHEEDSIPLPAPDVGAMRDDDVVSYYGNDLNDNFSPSKKFKHGNSSASATPQGSLFSPPQQQIAVSSEFTYVQSKKSRLLIVDYGHEEGALSPEAEDGEMVATGRVTYGELLQTTSDGEFREKKLPPSTQETPPQSLEPIDQSEPDTVNLSESGGADDTVMVSAEDQKAVDPLDKFLPPPPKAKCSEDLQVRIAKFIGLKTTGRSFNSEVRKKKEYRNPDFLLHAVTYQAIDQIGSCFPKDVFDPHGYAESDFYDELEADMRRDVERKEQERKRTQKVDFTSAGVQAGLPTPKINLPTPGLPAVGGVINVTPATSDVTARDGRQNKKSKWDKVDVEHDSLAAVGASHAALISAAKAGSGYSAFANKGERRQKISARVIRGWREDHKIALLAYYRVHKSIYNGGNFTWTLFAT</sequence>
<comment type="caution">
    <text evidence="2">The sequence shown here is derived from an EMBL/GenBank/DDBJ whole genome shotgun (WGS) entry which is preliminary data.</text>
</comment>
<feature type="region of interest" description="Disordered" evidence="1">
    <location>
        <begin position="141"/>
        <end position="189"/>
    </location>
</feature>
<dbReference type="InterPro" id="IPR012479">
    <property type="entry name" value="SAP30BP"/>
</dbReference>
<feature type="compositionally biased region" description="Acidic residues" evidence="1">
    <location>
        <begin position="19"/>
        <end position="30"/>
    </location>
</feature>
<gene>
    <name evidence="2" type="ORF">CASFOL_039417</name>
</gene>
<proteinExistence type="predicted"/>
<accession>A0ABD3BHW7</accession>
<dbReference type="EMBL" id="JAVIJP010000087">
    <property type="protein sequence ID" value="KAL3617023.1"/>
    <property type="molecule type" value="Genomic_DNA"/>
</dbReference>
<keyword evidence="3" id="KW-1185">Reference proteome</keyword>
<evidence type="ECO:0000256" key="1">
    <source>
        <dbReference type="SAM" id="MobiDB-lite"/>
    </source>
</evidence>
<name>A0ABD3BHW7_9LAMI</name>
<dbReference type="PANTHER" id="PTHR13464">
    <property type="entry name" value="TRANSCRIPTIONAL REGULATOR PROTEIN HCNGP"/>
    <property type="match status" value="1"/>
</dbReference>
<evidence type="ECO:0000313" key="3">
    <source>
        <dbReference type="Proteomes" id="UP001632038"/>
    </source>
</evidence>
<dbReference type="PANTHER" id="PTHR13464:SF0">
    <property type="entry name" value="SAP30-BINDING PROTEIN"/>
    <property type="match status" value="1"/>
</dbReference>
<reference evidence="3" key="1">
    <citation type="journal article" date="2024" name="IScience">
        <title>Strigolactones Initiate the Formation of Haustorium-like Structures in Castilleja.</title>
        <authorList>
            <person name="Buerger M."/>
            <person name="Peterson D."/>
            <person name="Chory J."/>
        </authorList>
    </citation>
    <scope>NUCLEOTIDE SEQUENCE [LARGE SCALE GENOMIC DNA]</scope>
</reference>
<organism evidence="2 3">
    <name type="scientific">Castilleja foliolosa</name>
    <dbReference type="NCBI Taxonomy" id="1961234"/>
    <lineage>
        <taxon>Eukaryota</taxon>
        <taxon>Viridiplantae</taxon>
        <taxon>Streptophyta</taxon>
        <taxon>Embryophyta</taxon>
        <taxon>Tracheophyta</taxon>
        <taxon>Spermatophyta</taxon>
        <taxon>Magnoliopsida</taxon>
        <taxon>eudicotyledons</taxon>
        <taxon>Gunneridae</taxon>
        <taxon>Pentapetalae</taxon>
        <taxon>asterids</taxon>
        <taxon>lamiids</taxon>
        <taxon>Lamiales</taxon>
        <taxon>Orobanchaceae</taxon>
        <taxon>Pedicularideae</taxon>
        <taxon>Castillejinae</taxon>
        <taxon>Castilleja</taxon>
    </lineage>
</organism>
<feature type="region of interest" description="Disordered" evidence="1">
    <location>
        <begin position="66"/>
        <end position="92"/>
    </location>
</feature>
<evidence type="ECO:0000313" key="2">
    <source>
        <dbReference type="EMBL" id="KAL3617023.1"/>
    </source>
</evidence>
<feature type="compositionally biased region" description="Polar residues" evidence="1">
    <location>
        <begin position="76"/>
        <end position="92"/>
    </location>
</feature>
<dbReference type="Pfam" id="PF07818">
    <property type="entry name" value="HCNGP"/>
    <property type="match status" value="1"/>
</dbReference>
<dbReference type="Proteomes" id="UP001632038">
    <property type="component" value="Unassembled WGS sequence"/>
</dbReference>
<feature type="region of interest" description="Disordered" evidence="1">
    <location>
        <begin position="1"/>
        <end position="51"/>
    </location>
</feature>